<gene>
    <name evidence="4" type="ORF">ACFSJF_01560</name>
</gene>
<dbReference type="GO" id="GO:0052621">
    <property type="term" value="F:diguanylate cyclase activity"/>
    <property type="evidence" value="ECO:0007669"/>
    <property type="project" value="UniProtKB-EC"/>
</dbReference>
<dbReference type="InterPro" id="IPR000700">
    <property type="entry name" value="PAS-assoc_C"/>
</dbReference>
<dbReference type="InterPro" id="IPR001610">
    <property type="entry name" value="PAC"/>
</dbReference>
<dbReference type="Gene3D" id="3.30.70.270">
    <property type="match status" value="1"/>
</dbReference>
<feature type="domain" description="PAS" evidence="1">
    <location>
        <begin position="139"/>
        <end position="209"/>
    </location>
</feature>
<feature type="domain" description="PAC" evidence="2">
    <location>
        <begin position="75"/>
        <end position="131"/>
    </location>
</feature>
<dbReference type="PANTHER" id="PTHR44757">
    <property type="entry name" value="DIGUANYLATE CYCLASE DGCP"/>
    <property type="match status" value="1"/>
</dbReference>
<dbReference type="InterPro" id="IPR000160">
    <property type="entry name" value="GGDEF_dom"/>
</dbReference>
<dbReference type="SUPFAM" id="SSF55073">
    <property type="entry name" value="Nucleotide cyclase"/>
    <property type="match status" value="1"/>
</dbReference>
<dbReference type="Pfam" id="PF08447">
    <property type="entry name" value="PAS_3"/>
    <property type="match status" value="1"/>
</dbReference>
<evidence type="ECO:0000313" key="5">
    <source>
        <dbReference type="Proteomes" id="UP001597383"/>
    </source>
</evidence>
<protein>
    <submittedName>
        <fullName evidence="4">Diguanylate cyclase domain-containing protein</fullName>
        <ecNumber evidence="4">2.7.7.65</ecNumber>
    </submittedName>
</protein>
<dbReference type="SUPFAM" id="SSF55785">
    <property type="entry name" value="PYP-like sensor domain (PAS domain)"/>
    <property type="match status" value="3"/>
</dbReference>
<dbReference type="SMART" id="SM00267">
    <property type="entry name" value="GGDEF"/>
    <property type="match status" value="1"/>
</dbReference>
<dbReference type="RefSeq" id="WP_377554765.1">
    <property type="nucleotide sequence ID" value="NZ_JBHUMI010000003.1"/>
</dbReference>
<comment type="caution">
    <text evidence="4">The sequence shown here is derived from an EMBL/GenBank/DDBJ whole genome shotgun (WGS) entry which is preliminary data.</text>
</comment>
<dbReference type="SMART" id="SM00086">
    <property type="entry name" value="PAC"/>
    <property type="match status" value="3"/>
</dbReference>
<dbReference type="PROSITE" id="PS50113">
    <property type="entry name" value="PAC"/>
    <property type="match status" value="2"/>
</dbReference>
<reference evidence="5" key="1">
    <citation type="journal article" date="2019" name="Int. J. Syst. Evol. Microbiol.">
        <title>The Global Catalogue of Microorganisms (GCM) 10K type strain sequencing project: providing services to taxonomists for standard genome sequencing and annotation.</title>
        <authorList>
            <consortium name="The Broad Institute Genomics Platform"/>
            <consortium name="The Broad Institute Genome Sequencing Center for Infectious Disease"/>
            <person name="Wu L."/>
            <person name="Ma J."/>
        </authorList>
    </citation>
    <scope>NUCLEOTIDE SEQUENCE [LARGE SCALE GENOMIC DNA]</scope>
    <source>
        <strain evidence="5">R28</strain>
    </source>
</reference>
<keyword evidence="4" id="KW-0548">Nucleotidyltransferase</keyword>
<dbReference type="PROSITE" id="PS50887">
    <property type="entry name" value="GGDEF"/>
    <property type="match status" value="1"/>
</dbReference>
<dbReference type="Pfam" id="PF08448">
    <property type="entry name" value="PAS_4"/>
    <property type="match status" value="1"/>
</dbReference>
<organism evidence="4 5">
    <name type="scientific">Ornithinibacillus salinisoli</name>
    <dbReference type="NCBI Taxonomy" id="1848459"/>
    <lineage>
        <taxon>Bacteria</taxon>
        <taxon>Bacillati</taxon>
        <taxon>Bacillota</taxon>
        <taxon>Bacilli</taxon>
        <taxon>Bacillales</taxon>
        <taxon>Bacillaceae</taxon>
        <taxon>Ornithinibacillus</taxon>
    </lineage>
</organism>
<dbReference type="EC" id="2.7.7.65" evidence="4"/>
<keyword evidence="4" id="KW-0808">Transferase</keyword>
<dbReference type="InterPro" id="IPR043128">
    <property type="entry name" value="Rev_trsase/Diguanyl_cyclase"/>
</dbReference>
<dbReference type="PANTHER" id="PTHR44757:SF2">
    <property type="entry name" value="BIOFILM ARCHITECTURE MAINTENANCE PROTEIN MBAA"/>
    <property type="match status" value="1"/>
</dbReference>
<feature type="domain" description="PAC" evidence="2">
    <location>
        <begin position="336"/>
        <end position="388"/>
    </location>
</feature>
<dbReference type="InterPro" id="IPR035965">
    <property type="entry name" value="PAS-like_dom_sf"/>
</dbReference>
<dbReference type="InterPro" id="IPR013655">
    <property type="entry name" value="PAS_fold_3"/>
</dbReference>
<proteinExistence type="predicted"/>
<dbReference type="NCBIfam" id="TIGR00254">
    <property type="entry name" value="GGDEF"/>
    <property type="match status" value="1"/>
</dbReference>
<dbReference type="Pfam" id="PF00990">
    <property type="entry name" value="GGDEF"/>
    <property type="match status" value="1"/>
</dbReference>
<dbReference type="Pfam" id="PF13426">
    <property type="entry name" value="PAS_9"/>
    <property type="match status" value="1"/>
</dbReference>
<accession>A0ABW4VV59</accession>
<sequence>MDTKEFYSSVLMNGIKDMVYVMEFTNGQFVYKFINQKVKELAGFDDSIIGRTLDDILPEDKAIFLLDQYMTAIHSKDEIIYEDDYPSKHGEIRYGENTLSPIYDEHNKCTHIVAVVKDITERKVTERAAEKSKEMLIEGKERYQSLFDYNLDAVITLDNNGLLITGNHALEEMSGFTIHELTGTSYIRLILPRQLKKAKKYYDKALNGVPEEFRLSIKHKNRNRVEIIAKFSPIVVREEIVGVYVICKDITEQIKFKDKFNQSENIFEIITEHSRDLITMLNSEGEYIYASPSYQEVLGINGEEFIGKKFYHNIYPDDIEHLKKTFYLSKEKGEPWKEQFRQKHHTDGYIWSELHGSPVYDENNKFKQMVVVSRDISTRKNYESKLESFAYHDELTGLPNRRYFIENLEKALQDKRKSNNRFAVIMIDLDKLKPINDTYGHDVGDEFLREFATRVSRVIREGDKFARLGGDEFAIFIPNIDVMQNVTVVASRIMEALEKPWNIHDQSISISASVGVAISNFKTESAHYLLKTADQALYEVKDMGGNNYKLKYI</sequence>
<dbReference type="Proteomes" id="UP001597383">
    <property type="component" value="Unassembled WGS sequence"/>
</dbReference>
<name>A0ABW4VV59_9BACI</name>
<dbReference type="CDD" id="cd01949">
    <property type="entry name" value="GGDEF"/>
    <property type="match status" value="1"/>
</dbReference>
<evidence type="ECO:0000313" key="4">
    <source>
        <dbReference type="EMBL" id="MFD2042996.1"/>
    </source>
</evidence>
<feature type="domain" description="GGDEF" evidence="3">
    <location>
        <begin position="420"/>
        <end position="553"/>
    </location>
</feature>
<feature type="domain" description="PAS" evidence="1">
    <location>
        <begin position="263"/>
        <end position="333"/>
    </location>
</feature>
<dbReference type="InterPro" id="IPR052155">
    <property type="entry name" value="Biofilm_reg_signaling"/>
</dbReference>
<dbReference type="SMART" id="SM00091">
    <property type="entry name" value="PAS"/>
    <property type="match status" value="2"/>
</dbReference>
<evidence type="ECO:0000259" key="2">
    <source>
        <dbReference type="PROSITE" id="PS50113"/>
    </source>
</evidence>
<keyword evidence="5" id="KW-1185">Reference proteome</keyword>
<dbReference type="InterPro" id="IPR013656">
    <property type="entry name" value="PAS_4"/>
</dbReference>
<evidence type="ECO:0000259" key="1">
    <source>
        <dbReference type="PROSITE" id="PS50112"/>
    </source>
</evidence>
<evidence type="ECO:0000259" key="3">
    <source>
        <dbReference type="PROSITE" id="PS50887"/>
    </source>
</evidence>
<dbReference type="Gene3D" id="3.30.450.20">
    <property type="entry name" value="PAS domain"/>
    <property type="match status" value="3"/>
</dbReference>
<dbReference type="NCBIfam" id="TIGR00229">
    <property type="entry name" value="sensory_box"/>
    <property type="match status" value="3"/>
</dbReference>
<dbReference type="InterPro" id="IPR029787">
    <property type="entry name" value="Nucleotide_cyclase"/>
</dbReference>
<dbReference type="PROSITE" id="PS50112">
    <property type="entry name" value="PAS"/>
    <property type="match status" value="2"/>
</dbReference>
<dbReference type="EMBL" id="JBHUHQ010000002">
    <property type="protein sequence ID" value="MFD2042996.1"/>
    <property type="molecule type" value="Genomic_DNA"/>
</dbReference>
<dbReference type="CDD" id="cd00130">
    <property type="entry name" value="PAS"/>
    <property type="match status" value="2"/>
</dbReference>
<dbReference type="InterPro" id="IPR000014">
    <property type="entry name" value="PAS"/>
</dbReference>